<dbReference type="Pfam" id="PF02518">
    <property type="entry name" value="HATPase_c"/>
    <property type="match status" value="1"/>
</dbReference>
<keyword evidence="2" id="KW-0175">Coiled coil</keyword>
<feature type="domain" description="HAMP" evidence="4">
    <location>
        <begin position="201"/>
        <end position="254"/>
    </location>
</feature>
<evidence type="ECO:0000256" key="1">
    <source>
        <dbReference type="ARBA" id="ARBA00022777"/>
    </source>
</evidence>
<keyword evidence="3" id="KW-0812">Transmembrane</keyword>
<dbReference type="PANTHER" id="PTHR34220">
    <property type="entry name" value="SENSOR HISTIDINE KINASE YPDA"/>
    <property type="match status" value="1"/>
</dbReference>
<evidence type="ECO:0000313" key="6">
    <source>
        <dbReference type="Proteomes" id="UP000694308"/>
    </source>
</evidence>
<dbReference type="InterPro" id="IPR010559">
    <property type="entry name" value="Sig_transdc_His_kin_internal"/>
</dbReference>
<dbReference type="SMART" id="SM00304">
    <property type="entry name" value="HAMP"/>
    <property type="match status" value="1"/>
</dbReference>
<dbReference type="InterPro" id="IPR050640">
    <property type="entry name" value="Bact_2-comp_sensor_kinase"/>
</dbReference>
<dbReference type="GO" id="GO:0016020">
    <property type="term" value="C:membrane"/>
    <property type="evidence" value="ECO:0007669"/>
    <property type="project" value="InterPro"/>
</dbReference>
<evidence type="ECO:0000259" key="4">
    <source>
        <dbReference type="PROSITE" id="PS50885"/>
    </source>
</evidence>
<reference evidence="5" key="1">
    <citation type="submission" date="2020-12" db="EMBL/GenBank/DDBJ databases">
        <title>Clostridium thailandense sp. nov., a novel acetogenic bacterium isolated from peat land soil in Thailand.</title>
        <authorList>
            <person name="Chaikitkaew S."/>
            <person name="Birkeland N.K."/>
        </authorList>
    </citation>
    <scope>NUCLEOTIDE SEQUENCE</scope>
    <source>
        <strain evidence="5">PL3</strain>
    </source>
</reference>
<dbReference type="GO" id="GO:0000155">
    <property type="term" value="F:phosphorelay sensor kinase activity"/>
    <property type="evidence" value="ECO:0007669"/>
    <property type="project" value="InterPro"/>
</dbReference>
<proteinExistence type="predicted"/>
<dbReference type="EMBL" id="JAEEGC010000111">
    <property type="protein sequence ID" value="MBV7275139.1"/>
    <property type="molecule type" value="Genomic_DNA"/>
</dbReference>
<dbReference type="InterPro" id="IPR003660">
    <property type="entry name" value="HAMP_dom"/>
</dbReference>
<evidence type="ECO:0000313" key="5">
    <source>
        <dbReference type="EMBL" id="MBV7275139.1"/>
    </source>
</evidence>
<keyword evidence="3" id="KW-0472">Membrane</keyword>
<dbReference type="Proteomes" id="UP000694308">
    <property type="component" value="Unassembled WGS sequence"/>
</dbReference>
<sequence length="500" mass="57622">MKMKSLKNRLMSFVIFTVLSMILIEAFTLLISKKTEITYSAMIKKMLLVNEISNDIDSSIFYFDKYIDTKALSDFNQYEANYKNAKDKIMLLKDNTNEESEYILRDLENTLDSYKGRGDSSINKYKRLNKDEEFYKEFVETKNIGSYCKVYIDRLNSSFLNYNSQLYSDIVKSNSVIYGSMITFIVMIISFCIIYSVSFSRKLTKPLDSLVQNSKQVSKGNFKSLSAVETDIYEIDVLAEGFKSMVSAINILIESIKRKAEVERQLKNQQMENLQIENLLKHTQIKMLQSQINPHFLFNTLNSIVQISIVEGASETEKLIKSISELLRYNLRNIDRYVSLQEEIDVVKNYVFIQETRFEDRVKFKIEVQGNIEDIKVPSMTIQPLVENAFIHGVEPREDGGEIFIKIERLRDVCIILIQDNGCGIDEETLRKINSTTDEAKHTGHATGIGVGNVVKRLQLLYEDSHIFHIESELNEGTKVFLKIPIKGDLVNYDKSINCG</sequence>
<dbReference type="Pfam" id="PF06580">
    <property type="entry name" value="His_kinase"/>
    <property type="match status" value="1"/>
</dbReference>
<dbReference type="SMART" id="SM00387">
    <property type="entry name" value="HATPase_c"/>
    <property type="match status" value="1"/>
</dbReference>
<keyword evidence="1 5" id="KW-0418">Kinase</keyword>
<evidence type="ECO:0000256" key="2">
    <source>
        <dbReference type="SAM" id="Coils"/>
    </source>
</evidence>
<evidence type="ECO:0000256" key="3">
    <source>
        <dbReference type="SAM" id="Phobius"/>
    </source>
</evidence>
<keyword evidence="6" id="KW-1185">Reference proteome</keyword>
<feature type="coiled-coil region" evidence="2">
    <location>
        <begin position="75"/>
        <end position="117"/>
    </location>
</feature>
<dbReference type="PROSITE" id="PS50885">
    <property type="entry name" value="HAMP"/>
    <property type="match status" value="1"/>
</dbReference>
<name>A0A949TLM5_9CLOT</name>
<protein>
    <submittedName>
        <fullName evidence="5">Sensor histidine kinase</fullName>
    </submittedName>
</protein>
<feature type="transmembrane region" description="Helical" evidence="3">
    <location>
        <begin position="176"/>
        <end position="197"/>
    </location>
</feature>
<dbReference type="AlphaFoldDB" id="A0A949TLM5"/>
<accession>A0A949TLM5</accession>
<dbReference type="CDD" id="cd06225">
    <property type="entry name" value="HAMP"/>
    <property type="match status" value="1"/>
</dbReference>
<dbReference type="PANTHER" id="PTHR34220:SF7">
    <property type="entry name" value="SENSOR HISTIDINE KINASE YPDA"/>
    <property type="match status" value="1"/>
</dbReference>
<feature type="coiled-coil region" evidence="2">
    <location>
        <begin position="252"/>
        <end position="279"/>
    </location>
</feature>
<comment type="caution">
    <text evidence="5">The sequence shown here is derived from an EMBL/GenBank/DDBJ whole genome shotgun (WGS) entry which is preliminary data.</text>
</comment>
<dbReference type="InterPro" id="IPR003594">
    <property type="entry name" value="HATPase_dom"/>
</dbReference>
<organism evidence="5 6">
    <name type="scientific">Clostridium thailandense</name>
    <dbReference type="NCBI Taxonomy" id="2794346"/>
    <lineage>
        <taxon>Bacteria</taxon>
        <taxon>Bacillati</taxon>
        <taxon>Bacillota</taxon>
        <taxon>Clostridia</taxon>
        <taxon>Eubacteriales</taxon>
        <taxon>Clostridiaceae</taxon>
        <taxon>Clostridium</taxon>
    </lineage>
</organism>
<keyword evidence="3" id="KW-1133">Transmembrane helix</keyword>
<keyword evidence="1 5" id="KW-0808">Transferase</keyword>
<gene>
    <name evidence="5" type="ORF">I6U48_19755</name>
</gene>